<sequence>MIEITDAALQAAAGEGMDEFIQVFTDKYKEVIGGELTAETMSLLTGEQHSLLAYQILREEIMVGGFCQLIQNGYGGYIFDNPFAKVMRLWGADSFSKLIYKAKKIYDANRKDLEKERTDDEFMAMYEQFEAFDDLEEEYLDMEERVTATIASYVDDHLELFAKIIK</sequence>
<dbReference type="InterPro" id="IPR025402">
    <property type="entry name" value="DMP19_C"/>
</dbReference>
<reference evidence="2 3" key="1">
    <citation type="submission" date="2016-11" db="EMBL/GenBank/DDBJ databases">
        <authorList>
            <person name="Jaros S."/>
            <person name="Januszkiewicz K."/>
            <person name="Wedrychowicz H."/>
        </authorList>
    </citation>
    <scope>NUCLEOTIDE SEQUENCE [LARGE SCALE GENOMIC DNA]</scope>
    <source>
        <strain evidence="2 3">DSM 26883</strain>
    </source>
</reference>
<organism evidence="2 3">
    <name type="scientific">Bacteroides faecichinchillae</name>
    <dbReference type="NCBI Taxonomy" id="871325"/>
    <lineage>
        <taxon>Bacteria</taxon>
        <taxon>Pseudomonadati</taxon>
        <taxon>Bacteroidota</taxon>
        <taxon>Bacteroidia</taxon>
        <taxon>Bacteroidales</taxon>
        <taxon>Bacteroidaceae</taxon>
        <taxon>Bacteroides</taxon>
    </lineage>
</organism>
<dbReference type="STRING" id="871325.SAMN05444349_13414"/>
<protein>
    <recommendedName>
        <fullName evidence="1">DNA mimic protein DMP19 C-terminal domain-containing protein</fullName>
    </recommendedName>
</protein>
<name>A0A1M5ECR2_9BACE</name>
<dbReference type="OrthoDB" id="8606126at2"/>
<feature type="domain" description="DNA mimic protein DMP19 C-terminal" evidence="1">
    <location>
        <begin position="44"/>
        <end position="157"/>
    </location>
</feature>
<dbReference type="Proteomes" id="UP000184436">
    <property type="component" value="Unassembled WGS sequence"/>
</dbReference>
<evidence type="ECO:0000313" key="2">
    <source>
        <dbReference type="EMBL" id="SHF76950.1"/>
    </source>
</evidence>
<keyword evidence="3" id="KW-1185">Reference proteome</keyword>
<proteinExistence type="predicted"/>
<dbReference type="RefSeq" id="WP_025075889.1">
    <property type="nucleotide sequence ID" value="NZ_FQVD01000034.1"/>
</dbReference>
<dbReference type="EMBL" id="FQVD01000034">
    <property type="protein sequence ID" value="SHF76950.1"/>
    <property type="molecule type" value="Genomic_DNA"/>
</dbReference>
<accession>A0A1M5ECR2</accession>
<dbReference type="AlphaFoldDB" id="A0A1M5ECR2"/>
<dbReference type="Gene3D" id="1.20.1420.60">
    <property type="match status" value="1"/>
</dbReference>
<evidence type="ECO:0000313" key="3">
    <source>
        <dbReference type="Proteomes" id="UP000184436"/>
    </source>
</evidence>
<dbReference type="Pfam" id="PF14300">
    <property type="entry name" value="DMP19"/>
    <property type="match status" value="1"/>
</dbReference>
<evidence type="ECO:0000259" key="1">
    <source>
        <dbReference type="Pfam" id="PF14300"/>
    </source>
</evidence>
<gene>
    <name evidence="2" type="ORF">SAMN05444349_13414</name>
</gene>